<dbReference type="RefSeq" id="XP_001320706.1">
    <property type="nucleotide sequence ID" value="XM_001320671.1"/>
</dbReference>
<dbReference type="VEuPathDB" id="TrichDB:TVAGG3_0445430"/>
<evidence type="ECO:0000256" key="1">
    <source>
        <dbReference type="SAM" id="Phobius"/>
    </source>
</evidence>
<feature type="transmembrane region" description="Helical" evidence="1">
    <location>
        <begin position="146"/>
        <end position="164"/>
    </location>
</feature>
<dbReference type="AlphaFoldDB" id="A2EFT2"/>
<proteinExistence type="predicted"/>
<organism evidence="2 3">
    <name type="scientific">Trichomonas vaginalis (strain ATCC PRA-98 / G3)</name>
    <dbReference type="NCBI Taxonomy" id="412133"/>
    <lineage>
        <taxon>Eukaryota</taxon>
        <taxon>Metamonada</taxon>
        <taxon>Parabasalia</taxon>
        <taxon>Trichomonadida</taxon>
        <taxon>Trichomonadidae</taxon>
        <taxon>Trichomonas</taxon>
    </lineage>
</organism>
<keyword evidence="1" id="KW-1133">Transmembrane helix</keyword>
<protein>
    <submittedName>
        <fullName evidence="2">Uncharacterized protein</fullName>
    </submittedName>
</protein>
<evidence type="ECO:0000313" key="2">
    <source>
        <dbReference type="EMBL" id="EAY08483.1"/>
    </source>
</evidence>
<dbReference type="EMBL" id="DS113377">
    <property type="protein sequence ID" value="EAY08483.1"/>
    <property type="molecule type" value="Genomic_DNA"/>
</dbReference>
<feature type="transmembrane region" description="Helical" evidence="1">
    <location>
        <begin position="111"/>
        <end position="134"/>
    </location>
</feature>
<feature type="transmembrane region" description="Helical" evidence="1">
    <location>
        <begin position="55"/>
        <end position="74"/>
    </location>
</feature>
<feature type="transmembrane region" description="Helical" evidence="1">
    <location>
        <begin position="86"/>
        <end position="105"/>
    </location>
</feature>
<keyword evidence="1" id="KW-0472">Membrane</keyword>
<keyword evidence="1" id="KW-0812">Transmembrane</keyword>
<reference evidence="2" key="1">
    <citation type="submission" date="2006-10" db="EMBL/GenBank/DDBJ databases">
        <authorList>
            <person name="Amadeo P."/>
            <person name="Zhao Q."/>
            <person name="Wortman J."/>
            <person name="Fraser-Liggett C."/>
            <person name="Carlton J."/>
        </authorList>
    </citation>
    <scope>NUCLEOTIDE SEQUENCE</scope>
    <source>
        <strain evidence="2">G3</strain>
    </source>
</reference>
<accession>A2EFT2</accession>
<dbReference type="KEGG" id="tva:4766382"/>
<keyword evidence="3" id="KW-1185">Reference proteome</keyword>
<dbReference type="Proteomes" id="UP000001542">
    <property type="component" value="Unassembled WGS sequence"/>
</dbReference>
<dbReference type="InParanoid" id="A2EFT2"/>
<gene>
    <name evidence="2" type="ORF">TVAG_145630</name>
</gene>
<name>A2EFT2_TRIV3</name>
<reference evidence="2" key="2">
    <citation type="journal article" date="2007" name="Science">
        <title>Draft genome sequence of the sexually transmitted pathogen Trichomonas vaginalis.</title>
        <authorList>
            <person name="Carlton J.M."/>
            <person name="Hirt R.P."/>
            <person name="Silva J.C."/>
            <person name="Delcher A.L."/>
            <person name="Schatz M."/>
            <person name="Zhao Q."/>
            <person name="Wortman J.R."/>
            <person name="Bidwell S.L."/>
            <person name="Alsmark U.C.M."/>
            <person name="Besteiro S."/>
            <person name="Sicheritz-Ponten T."/>
            <person name="Noel C.J."/>
            <person name="Dacks J.B."/>
            <person name="Foster P.G."/>
            <person name="Simillion C."/>
            <person name="Van de Peer Y."/>
            <person name="Miranda-Saavedra D."/>
            <person name="Barton G.J."/>
            <person name="Westrop G.D."/>
            <person name="Mueller S."/>
            <person name="Dessi D."/>
            <person name="Fiori P.L."/>
            <person name="Ren Q."/>
            <person name="Paulsen I."/>
            <person name="Zhang H."/>
            <person name="Bastida-Corcuera F.D."/>
            <person name="Simoes-Barbosa A."/>
            <person name="Brown M.T."/>
            <person name="Hayes R.D."/>
            <person name="Mukherjee M."/>
            <person name="Okumura C.Y."/>
            <person name="Schneider R."/>
            <person name="Smith A.J."/>
            <person name="Vanacova S."/>
            <person name="Villalvazo M."/>
            <person name="Haas B.J."/>
            <person name="Pertea M."/>
            <person name="Feldblyum T.V."/>
            <person name="Utterback T.R."/>
            <person name="Shu C.L."/>
            <person name="Osoegawa K."/>
            <person name="de Jong P.J."/>
            <person name="Hrdy I."/>
            <person name="Horvathova L."/>
            <person name="Zubacova Z."/>
            <person name="Dolezal P."/>
            <person name="Malik S.B."/>
            <person name="Logsdon J.M. Jr."/>
            <person name="Henze K."/>
            <person name="Gupta A."/>
            <person name="Wang C.C."/>
            <person name="Dunne R.L."/>
            <person name="Upcroft J.A."/>
            <person name="Upcroft P."/>
            <person name="White O."/>
            <person name="Salzberg S.L."/>
            <person name="Tang P."/>
            <person name="Chiu C.-H."/>
            <person name="Lee Y.-S."/>
            <person name="Embley T.M."/>
            <person name="Coombs G.H."/>
            <person name="Mottram J.C."/>
            <person name="Tachezy J."/>
            <person name="Fraser-Liggett C.M."/>
            <person name="Johnson P.J."/>
        </authorList>
    </citation>
    <scope>NUCLEOTIDE SEQUENCE [LARGE SCALE GENOMIC DNA]</scope>
    <source>
        <strain evidence="2">G3</strain>
    </source>
</reference>
<dbReference type="OrthoDB" id="10633226at2759"/>
<dbReference type="VEuPathDB" id="TrichDB:TVAG_145630"/>
<sequence>MEETQPTSTALSTEIATSAMSKYSCLIDIPLSYRVIDSLTSLFNYFDIYAPRMHFFHVIVTVFRFFQLMGGAFMAGNTSSFAKGTLSYSAVSILTIFFHVVPLEYRYGNAVYILYAFNGFLILNGIYLLITAFVYKSTSKVPRVSCILLSIFMAFGPFLCLPIIA</sequence>
<evidence type="ECO:0000313" key="3">
    <source>
        <dbReference type="Proteomes" id="UP000001542"/>
    </source>
</evidence>